<evidence type="ECO:0000256" key="1">
    <source>
        <dbReference type="SAM" id="SignalP"/>
    </source>
</evidence>
<dbReference type="OrthoDB" id="1117598at2"/>
<dbReference type="PROSITE" id="PS51257">
    <property type="entry name" value="PROKAR_LIPOPROTEIN"/>
    <property type="match status" value="1"/>
</dbReference>
<evidence type="ECO:0000313" key="2">
    <source>
        <dbReference type="EMBL" id="RKD98767.1"/>
    </source>
</evidence>
<gene>
    <name evidence="2" type="ORF">BXY64_3630</name>
</gene>
<accession>A0A419WTK8</accession>
<keyword evidence="1" id="KW-0732">Signal</keyword>
<feature type="chain" id="PRO_5019561947" evidence="1">
    <location>
        <begin position="27"/>
        <end position="174"/>
    </location>
</feature>
<protein>
    <submittedName>
        <fullName evidence="2">Uncharacterized protein</fullName>
    </submittedName>
</protein>
<dbReference type="EMBL" id="RAPQ01000011">
    <property type="protein sequence ID" value="RKD98767.1"/>
    <property type="molecule type" value="Genomic_DNA"/>
</dbReference>
<sequence length="174" mass="20771">MKARIYTLLFLLSILGMQSCSKSALSDIELTDPSLLKVSVRIAQDYNNNKEVQVFIRDKNSRPVQLENGWVEVNGIVAHWDRADIHSLNERGYIYRPDDYEHDFRIYIHLNPRDVYWFDLNPSTGFPGFIRNYPLHDDEFHPEYDPYINDHYKLYDMPFRNEVVKVDYKILKPR</sequence>
<proteinExistence type="predicted"/>
<reference evidence="2 3" key="1">
    <citation type="submission" date="2018-09" db="EMBL/GenBank/DDBJ databases">
        <title>Genomic Encyclopedia of Archaeal and Bacterial Type Strains, Phase II (KMG-II): from individual species to whole genera.</title>
        <authorList>
            <person name="Goeker M."/>
        </authorList>
    </citation>
    <scope>NUCLEOTIDE SEQUENCE [LARGE SCALE GENOMIC DNA]</scope>
    <source>
        <strain evidence="2 3">DSM 21950</strain>
    </source>
</reference>
<dbReference type="Proteomes" id="UP000284531">
    <property type="component" value="Unassembled WGS sequence"/>
</dbReference>
<comment type="caution">
    <text evidence="2">The sequence shown here is derived from an EMBL/GenBank/DDBJ whole genome shotgun (WGS) entry which is preliminary data.</text>
</comment>
<name>A0A419WTK8_9BACT</name>
<feature type="signal peptide" evidence="1">
    <location>
        <begin position="1"/>
        <end position="26"/>
    </location>
</feature>
<dbReference type="RefSeq" id="WP_147376038.1">
    <property type="nucleotide sequence ID" value="NZ_CANNEC010000029.1"/>
</dbReference>
<organism evidence="2 3">
    <name type="scientific">Marinifilum flexuosum</name>
    <dbReference type="NCBI Taxonomy" id="1117708"/>
    <lineage>
        <taxon>Bacteria</taxon>
        <taxon>Pseudomonadati</taxon>
        <taxon>Bacteroidota</taxon>
        <taxon>Bacteroidia</taxon>
        <taxon>Marinilabiliales</taxon>
        <taxon>Marinifilaceae</taxon>
    </lineage>
</organism>
<keyword evidence="3" id="KW-1185">Reference proteome</keyword>
<dbReference type="AlphaFoldDB" id="A0A419WTK8"/>
<evidence type="ECO:0000313" key="3">
    <source>
        <dbReference type="Proteomes" id="UP000284531"/>
    </source>
</evidence>